<evidence type="ECO:0000256" key="10">
    <source>
        <dbReference type="ARBA" id="ARBA00023004"/>
    </source>
</evidence>
<feature type="transmembrane region" description="Helical" evidence="12">
    <location>
        <begin position="126"/>
        <end position="148"/>
    </location>
</feature>
<name>A0A370CJS2_9COXI</name>
<evidence type="ECO:0000256" key="3">
    <source>
        <dbReference type="ARBA" id="ARBA00022448"/>
    </source>
</evidence>
<comment type="similarity">
    <text evidence="2 12">Belongs to the cytochrome ubiquinol oxidase subunit 1 family.</text>
</comment>
<dbReference type="Pfam" id="PF01654">
    <property type="entry name" value="Cyt_bd_oxida_I"/>
    <property type="match status" value="1"/>
</dbReference>
<evidence type="ECO:0000313" key="14">
    <source>
        <dbReference type="Proteomes" id="UP000226429"/>
    </source>
</evidence>
<feature type="transmembrane region" description="Helical" evidence="12">
    <location>
        <begin position="321"/>
        <end position="343"/>
    </location>
</feature>
<comment type="subcellular location">
    <subcellularLocation>
        <location evidence="12">Cell inner membrane</location>
    </subcellularLocation>
    <subcellularLocation>
        <location evidence="1">Cell membrane</location>
        <topology evidence="1">Multi-pass membrane protein</topology>
    </subcellularLocation>
</comment>
<organism evidence="13 14">
    <name type="scientific">Candidatus Aquirickettsiella gammari</name>
    <dbReference type="NCBI Taxonomy" id="2016198"/>
    <lineage>
        <taxon>Bacteria</taxon>
        <taxon>Pseudomonadati</taxon>
        <taxon>Pseudomonadota</taxon>
        <taxon>Gammaproteobacteria</taxon>
        <taxon>Legionellales</taxon>
        <taxon>Coxiellaceae</taxon>
        <taxon>Candidatus Aquirickettsiella</taxon>
    </lineage>
</organism>
<keyword evidence="5 12" id="KW-0349">Heme</keyword>
<dbReference type="EMBL" id="NMOS02000001">
    <property type="protein sequence ID" value="RDH41043.1"/>
    <property type="molecule type" value="Genomic_DNA"/>
</dbReference>
<dbReference type="Proteomes" id="UP000226429">
    <property type="component" value="Unassembled WGS sequence"/>
</dbReference>
<keyword evidence="8 12" id="KW-0249">Electron transport</keyword>
<evidence type="ECO:0000256" key="8">
    <source>
        <dbReference type="ARBA" id="ARBA00022982"/>
    </source>
</evidence>
<feature type="transmembrane region" description="Helical" evidence="12">
    <location>
        <begin position="218"/>
        <end position="236"/>
    </location>
</feature>
<feature type="transmembrane region" description="Helical" evidence="12">
    <location>
        <begin position="96"/>
        <end position="119"/>
    </location>
</feature>
<evidence type="ECO:0000256" key="7">
    <source>
        <dbReference type="ARBA" id="ARBA00022723"/>
    </source>
</evidence>
<dbReference type="GO" id="GO:0020037">
    <property type="term" value="F:heme binding"/>
    <property type="evidence" value="ECO:0007669"/>
    <property type="project" value="TreeGrafter"/>
</dbReference>
<keyword evidence="10 12" id="KW-0408">Iron</keyword>
<dbReference type="PIRSF" id="PIRSF006446">
    <property type="entry name" value="Cyt_quinol_oxidase_1"/>
    <property type="match status" value="1"/>
</dbReference>
<accession>A0A370CJS2</accession>
<keyword evidence="4 12" id="KW-1003">Cell membrane</keyword>
<keyword evidence="11 12" id="KW-0472">Membrane</keyword>
<comment type="caution">
    <text evidence="13">The sequence shown here is derived from an EMBL/GenBank/DDBJ whole genome shotgun (WGS) entry which is preliminary data.</text>
</comment>
<dbReference type="PANTHER" id="PTHR30365">
    <property type="entry name" value="CYTOCHROME D UBIQUINOL OXIDASE"/>
    <property type="match status" value="1"/>
</dbReference>
<feature type="transmembrane region" description="Helical" evidence="12">
    <location>
        <begin position="183"/>
        <end position="206"/>
    </location>
</feature>
<evidence type="ECO:0000256" key="1">
    <source>
        <dbReference type="ARBA" id="ARBA00004651"/>
    </source>
</evidence>
<evidence type="ECO:0000256" key="9">
    <source>
        <dbReference type="ARBA" id="ARBA00022989"/>
    </source>
</evidence>
<feature type="transmembrane region" description="Helical" evidence="12">
    <location>
        <begin position="355"/>
        <end position="377"/>
    </location>
</feature>
<dbReference type="GO" id="GO:0070069">
    <property type="term" value="C:cytochrome complex"/>
    <property type="evidence" value="ECO:0007669"/>
    <property type="project" value="UniProtKB-UniRule"/>
</dbReference>
<dbReference type="GO" id="GO:0046872">
    <property type="term" value="F:metal ion binding"/>
    <property type="evidence" value="ECO:0007669"/>
    <property type="project" value="UniProtKB-UniRule"/>
</dbReference>
<protein>
    <submittedName>
        <fullName evidence="13">Cytochrome ubiquinol oxidase subunit I</fullName>
    </submittedName>
</protein>
<feature type="transmembrane region" description="Helical" evidence="12">
    <location>
        <begin position="404"/>
        <end position="427"/>
    </location>
</feature>
<keyword evidence="14" id="KW-1185">Reference proteome</keyword>
<feature type="transmembrane region" description="Helical" evidence="12">
    <location>
        <begin position="55"/>
        <end position="76"/>
    </location>
</feature>
<keyword evidence="6 12" id="KW-0812">Transmembrane</keyword>
<sequence length="460" mass="51333">MIIDTTMLSRIQFGFTVGFHILFPTFTIGLAVFLSIMEGIWLKTGNPIYLKICQFWTKIFALTFGMGVVSGIVLAYELGTNFGPFINIAGGVIGALFVYEVLAAFFLEAGFLGVMLFGWDKVSPKLHYVATIMVALGTLFSALGILSANSWMQTPTGFHIEAGRYVVDSWWAVIFNPSTIPRFLHMAMASLLTTCFAIAGVSAWYLLKGRHLDIAKPCFSFVLGAAVLIAPMQVFLGDIVGLKIYEYQPLKTAAIEGNWRTQKGAPLILFAIPNSQQEKNYYEISIPKLASLINTHHWDGKLLGLKSVPPSERPVVGATFWMFRVMVGIGFLFLFVALFALWRNWRGQLYSSNRFYRLCILIAPLGFLSTIAGWMVAESGRQPWIVYNLINISQGASIVPFHQVFISLILLIVVYGIIFSFYLFYLFKLIRKGPTALLLHESVADVITETPFKYLAPEGK</sequence>
<dbReference type="GO" id="GO:0016682">
    <property type="term" value="F:oxidoreductase activity, acting on diphenols and related substances as donors, oxygen as acceptor"/>
    <property type="evidence" value="ECO:0007669"/>
    <property type="project" value="TreeGrafter"/>
</dbReference>
<dbReference type="GO" id="GO:0009055">
    <property type="term" value="F:electron transfer activity"/>
    <property type="evidence" value="ECO:0007669"/>
    <property type="project" value="UniProtKB-UniRule"/>
</dbReference>
<dbReference type="PANTHER" id="PTHR30365:SF14">
    <property type="entry name" value="CYTOCHROME BD MENAQUINOL OXIDASE SUBUNIT I-RELATED"/>
    <property type="match status" value="1"/>
</dbReference>
<dbReference type="AlphaFoldDB" id="A0A370CJS2"/>
<evidence type="ECO:0000256" key="6">
    <source>
        <dbReference type="ARBA" id="ARBA00022692"/>
    </source>
</evidence>
<evidence type="ECO:0000256" key="2">
    <source>
        <dbReference type="ARBA" id="ARBA00009819"/>
    </source>
</evidence>
<keyword evidence="3 12" id="KW-0813">Transport</keyword>
<evidence type="ECO:0000256" key="12">
    <source>
        <dbReference type="PIRNR" id="PIRNR006446"/>
    </source>
</evidence>
<reference evidence="13 14" key="1">
    <citation type="journal article" date="2017" name="Int. J. Syst. Evol. Microbiol.">
        <title>Aquarickettsiella crustaci n. gen. n. sp. (Gammaproteobacteria: Legionellales: Coxiellaceae); a bacterial pathogen of the freshwater crustacean: Gammarus fossarum (Malacostraca: Amphipoda).</title>
        <authorList>
            <person name="Bojko J."/>
            <person name="Dunn A.M."/>
            <person name="Stebbing P.D."/>
            <person name="Van Aerle R."/>
            <person name="Bacela-Spychalska K."/>
            <person name="Bean T.P."/>
            <person name="Stentiford G.D."/>
        </authorList>
    </citation>
    <scope>NUCLEOTIDE SEQUENCE [LARGE SCALE GENOMIC DNA]</scope>
    <source>
        <strain evidence="13">RA15029</strain>
    </source>
</reference>
<dbReference type="InterPro" id="IPR002585">
    <property type="entry name" value="Cyt-d_ubiquinol_oxidase_su_1"/>
</dbReference>
<keyword evidence="7 12" id="KW-0479">Metal-binding</keyword>
<dbReference type="GO" id="GO:0005886">
    <property type="term" value="C:plasma membrane"/>
    <property type="evidence" value="ECO:0007669"/>
    <property type="project" value="UniProtKB-SubCell"/>
</dbReference>
<keyword evidence="9 12" id="KW-1133">Transmembrane helix</keyword>
<evidence type="ECO:0000313" key="13">
    <source>
        <dbReference type="EMBL" id="RDH41043.1"/>
    </source>
</evidence>
<reference evidence="13 14" key="2">
    <citation type="journal article" date="2018" name="J. Invertebr. Pathol.">
        <title>'Candidatus Aquirickettsiella gammari' (Gammaproteobacteria: Legionellales: Coxiellaceae): A bacterial pathogen of the freshwater crustacean Gammarus fossarum (Malacostraca: Amphipoda).</title>
        <authorList>
            <person name="Bojko J."/>
            <person name="Dunn A.M."/>
            <person name="Stebbing P.D."/>
            <person name="van Aerle R."/>
            <person name="Bacela-Spychalska K."/>
            <person name="Bean T.P."/>
            <person name="Urrutia A."/>
            <person name="Stentiford G.D."/>
        </authorList>
    </citation>
    <scope>NUCLEOTIDE SEQUENCE [LARGE SCALE GENOMIC DNA]</scope>
    <source>
        <strain evidence="13">RA15029</strain>
    </source>
</reference>
<dbReference type="GO" id="GO:0019646">
    <property type="term" value="P:aerobic electron transport chain"/>
    <property type="evidence" value="ECO:0007669"/>
    <property type="project" value="InterPro"/>
</dbReference>
<gene>
    <name evidence="13" type="ORF">CFE62_000010</name>
</gene>
<feature type="transmembrane region" description="Helical" evidence="12">
    <location>
        <begin position="12"/>
        <end position="34"/>
    </location>
</feature>
<proteinExistence type="inferred from homology"/>
<evidence type="ECO:0000256" key="4">
    <source>
        <dbReference type="ARBA" id="ARBA00022475"/>
    </source>
</evidence>
<evidence type="ECO:0000256" key="5">
    <source>
        <dbReference type="ARBA" id="ARBA00022617"/>
    </source>
</evidence>
<evidence type="ECO:0000256" key="11">
    <source>
        <dbReference type="ARBA" id="ARBA00023136"/>
    </source>
</evidence>